<dbReference type="SUPFAM" id="SSF47226">
    <property type="entry name" value="Histidine-containing phosphotransfer domain, HPT domain"/>
    <property type="match status" value="1"/>
</dbReference>
<dbReference type="Gene3D" id="1.10.287.130">
    <property type="match status" value="1"/>
</dbReference>
<dbReference type="Pfam" id="PF00512">
    <property type="entry name" value="HisKA"/>
    <property type="match status" value="1"/>
</dbReference>
<evidence type="ECO:0000256" key="4">
    <source>
        <dbReference type="ARBA" id="ARBA00022475"/>
    </source>
</evidence>
<dbReference type="SMART" id="SM00387">
    <property type="entry name" value="HATPase_c"/>
    <property type="match status" value="1"/>
</dbReference>
<gene>
    <name evidence="17" type="ORF">ACFOY0_02920</name>
</gene>
<dbReference type="PROSITE" id="PS50109">
    <property type="entry name" value="HIS_KIN"/>
    <property type="match status" value="1"/>
</dbReference>
<feature type="modified residue" description="4-aspartylphosphate" evidence="14">
    <location>
        <position position="479"/>
    </location>
</feature>
<dbReference type="PROSITE" id="PS50110">
    <property type="entry name" value="RESPONSE_REGULATORY"/>
    <property type="match status" value="1"/>
</dbReference>
<comment type="catalytic activity">
    <reaction evidence="1">
        <text>ATP + protein L-histidine = ADP + protein N-phospho-L-histidine.</text>
        <dbReference type="EC" id="2.7.13.3"/>
    </reaction>
</comment>
<evidence type="ECO:0000256" key="6">
    <source>
        <dbReference type="ARBA" id="ARBA00022679"/>
    </source>
</evidence>
<dbReference type="InterPro" id="IPR003018">
    <property type="entry name" value="GAF"/>
</dbReference>
<comment type="subcellular location">
    <subcellularLocation>
        <location evidence="2">Cell membrane</location>
        <topology evidence="2">Multi-pass membrane protein</topology>
    </subcellularLocation>
</comment>
<dbReference type="InterPro" id="IPR003661">
    <property type="entry name" value="HisK_dim/P_dom"/>
</dbReference>
<dbReference type="SUPFAM" id="SSF55781">
    <property type="entry name" value="GAF domain-like"/>
    <property type="match status" value="1"/>
</dbReference>
<evidence type="ECO:0000256" key="11">
    <source>
        <dbReference type="ARBA" id="ARBA00022989"/>
    </source>
</evidence>
<keyword evidence="7" id="KW-0812">Transmembrane</keyword>
<dbReference type="SUPFAM" id="SSF52172">
    <property type="entry name" value="CheY-like"/>
    <property type="match status" value="1"/>
</dbReference>
<dbReference type="EMBL" id="JBHSCO010000001">
    <property type="protein sequence ID" value="MFC4389938.1"/>
    <property type="molecule type" value="Genomic_DNA"/>
</dbReference>
<dbReference type="InterPro" id="IPR005467">
    <property type="entry name" value="His_kinase_dom"/>
</dbReference>
<keyword evidence="10 17" id="KW-0067">ATP-binding</keyword>
<dbReference type="InterPro" id="IPR001789">
    <property type="entry name" value="Sig_transdc_resp-reg_receiver"/>
</dbReference>
<evidence type="ECO:0000256" key="9">
    <source>
        <dbReference type="ARBA" id="ARBA00022777"/>
    </source>
</evidence>
<evidence type="ECO:0000256" key="10">
    <source>
        <dbReference type="ARBA" id="ARBA00022840"/>
    </source>
</evidence>
<dbReference type="EC" id="2.7.13.3" evidence="3"/>
<keyword evidence="8" id="KW-0547">Nucleotide-binding</keyword>
<protein>
    <recommendedName>
        <fullName evidence="3">histidine kinase</fullName>
        <ecNumber evidence="3">2.7.13.3</ecNumber>
    </recommendedName>
</protein>
<evidence type="ECO:0000256" key="2">
    <source>
        <dbReference type="ARBA" id="ARBA00004651"/>
    </source>
</evidence>
<keyword evidence="5 14" id="KW-0597">Phosphoprotein</keyword>
<evidence type="ECO:0000256" key="7">
    <source>
        <dbReference type="ARBA" id="ARBA00022692"/>
    </source>
</evidence>
<evidence type="ECO:0000256" key="13">
    <source>
        <dbReference type="ARBA" id="ARBA00023136"/>
    </source>
</evidence>
<keyword evidence="4" id="KW-1003">Cell membrane</keyword>
<dbReference type="Gene3D" id="3.30.450.40">
    <property type="match status" value="1"/>
</dbReference>
<keyword evidence="6" id="KW-0808">Transferase</keyword>
<keyword evidence="13" id="KW-0472">Membrane</keyword>
<evidence type="ECO:0000259" key="16">
    <source>
        <dbReference type="PROSITE" id="PS50110"/>
    </source>
</evidence>
<dbReference type="PRINTS" id="PR00344">
    <property type="entry name" value="BCTRLSENSOR"/>
</dbReference>
<dbReference type="InterPro" id="IPR036097">
    <property type="entry name" value="HisK_dim/P_sf"/>
</dbReference>
<dbReference type="CDD" id="cd17546">
    <property type="entry name" value="REC_hyHK_CKI1_RcsC-like"/>
    <property type="match status" value="1"/>
</dbReference>
<dbReference type="Pfam" id="PF02518">
    <property type="entry name" value="HATPase_c"/>
    <property type="match status" value="1"/>
</dbReference>
<proteinExistence type="predicted"/>
<comment type="caution">
    <text evidence="17">The sequence shown here is derived from an EMBL/GenBank/DDBJ whole genome shotgun (WGS) entry which is preliminary data.</text>
</comment>
<evidence type="ECO:0000256" key="3">
    <source>
        <dbReference type="ARBA" id="ARBA00012438"/>
    </source>
</evidence>
<dbReference type="Pfam" id="PF00072">
    <property type="entry name" value="Response_reg"/>
    <property type="match status" value="1"/>
</dbReference>
<accession>A0ABV8W4F8</accession>
<dbReference type="InterPro" id="IPR029016">
    <property type="entry name" value="GAF-like_dom_sf"/>
</dbReference>
<evidence type="ECO:0000313" key="18">
    <source>
        <dbReference type="Proteomes" id="UP001595719"/>
    </source>
</evidence>
<evidence type="ECO:0000259" key="15">
    <source>
        <dbReference type="PROSITE" id="PS50109"/>
    </source>
</evidence>
<dbReference type="CDD" id="cd00082">
    <property type="entry name" value="HisKA"/>
    <property type="match status" value="1"/>
</dbReference>
<keyword evidence="11" id="KW-1133">Transmembrane helix</keyword>
<dbReference type="PANTHER" id="PTHR45339:SF1">
    <property type="entry name" value="HYBRID SIGNAL TRANSDUCTION HISTIDINE KINASE J"/>
    <property type="match status" value="1"/>
</dbReference>
<evidence type="ECO:0000256" key="12">
    <source>
        <dbReference type="ARBA" id="ARBA00023012"/>
    </source>
</evidence>
<dbReference type="InterPro" id="IPR003594">
    <property type="entry name" value="HATPase_dom"/>
</dbReference>
<dbReference type="Proteomes" id="UP001595719">
    <property type="component" value="Unassembled WGS sequence"/>
</dbReference>
<dbReference type="GO" id="GO:0005524">
    <property type="term" value="F:ATP binding"/>
    <property type="evidence" value="ECO:0007669"/>
    <property type="project" value="UniProtKB-KW"/>
</dbReference>
<dbReference type="SUPFAM" id="SSF55874">
    <property type="entry name" value="ATPase domain of HSP90 chaperone/DNA topoisomerase II/histidine kinase"/>
    <property type="match status" value="1"/>
</dbReference>
<keyword evidence="18" id="KW-1185">Reference proteome</keyword>
<keyword evidence="12" id="KW-0902">Two-component regulatory system</keyword>
<keyword evidence="9" id="KW-0418">Kinase</keyword>
<feature type="domain" description="Response regulatory" evidence="16">
    <location>
        <begin position="430"/>
        <end position="545"/>
    </location>
</feature>
<dbReference type="SMART" id="SM00448">
    <property type="entry name" value="REC"/>
    <property type="match status" value="1"/>
</dbReference>
<evidence type="ECO:0000256" key="8">
    <source>
        <dbReference type="ARBA" id="ARBA00022741"/>
    </source>
</evidence>
<name>A0ABV8W4F8_9FLAO</name>
<evidence type="ECO:0000313" key="17">
    <source>
        <dbReference type="EMBL" id="MFC4389938.1"/>
    </source>
</evidence>
<dbReference type="SUPFAM" id="SSF47384">
    <property type="entry name" value="Homodimeric domain of signal transducing histidine kinase"/>
    <property type="match status" value="1"/>
</dbReference>
<dbReference type="Pfam" id="PF01590">
    <property type="entry name" value="GAF"/>
    <property type="match status" value="1"/>
</dbReference>
<dbReference type="Gene3D" id="3.30.565.10">
    <property type="entry name" value="Histidine kinase-like ATPase, C-terminal domain"/>
    <property type="match status" value="1"/>
</dbReference>
<dbReference type="SMART" id="SM00065">
    <property type="entry name" value="GAF"/>
    <property type="match status" value="1"/>
</dbReference>
<dbReference type="CDD" id="cd16922">
    <property type="entry name" value="HATPase_EvgS-ArcB-TorS-like"/>
    <property type="match status" value="1"/>
</dbReference>
<reference evidence="18" key="1">
    <citation type="journal article" date="2019" name="Int. J. Syst. Evol. Microbiol.">
        <title>The Global Catalogue of Microorganisms (GCM) 10K type strain sequencing project: providing services to taxonomists for standard genome sequencing and annotation.</title>
        <authorList>
            <consortium name="The Broad Institute Genomics Platform"/>
            <consortium name="The Broad Institute Genome Sequencing Center for Infectious Disease"/>
            <person name="Wu L."/>
            <person name="Ma J."/>
        </authorList>
    </citation>
    <scope>NUCLEOTIDE SEQUENCE [LARGE SCALE GENOMIC DNA]</scope>
    <source>
        <strain evidence="18">CGMCC 1.15345</strain>
    </source>
</reference>
<evidence type="ECO:0000256" key="14">
    <source>
        <dbReference type="PROSITE-ProRule" id="PRU00169"/>
    </source>
</evidence>
<evidence type="ECO:0000256" key="1">
    <source>
        <dbReference type="ARBA" id="ARBA00000085"/>
    </source>
</evidence>
<dbReference type="InterPro" id="IPR004358">
    <property type="entry name" value="Sig_transdc_His_kin-like_C"/>
</dbReference>
<dbReference type="InterPro" id="IPR036641">
    <property type="entry name" value="HPT_dom_sf"/>
</dbReference>
<evidence type="ECO:0000256" key="5">
    <source>
        <dbReference type="ARBA" id="ARBA00022553"/>
    </source>
</evidence>
<dbReference type="SMART" id="SM00388">
    <property type="entry name" value="HisKA"/>
    <property type="match status" value="1"/>
</dbReference>
<dbReference type="InterPro" id="IPR036890">
    <property type="entry name" value="HATPase_C_sf"/>
</dbReference>
<sequence length="667" mass="75571">MRNAPLSMPHTESERLDILRRYSNMLETLPGYAFDDATSLVSYICSVPIAYIAFIDENRQWFKSEIGLGFSPVPREITFSRYTIMDSSLVEIHDTLLSERFKDDSDVKGGLKIRFYAGMPLITPEGYVVGVLCAADHQPRTLNENQRRALHIVARHVITTLELGIKNNELLGQKKIAESAILAKESFLANMSHEIRTPLNAIIGFTELLAGTKLDKQQQVFVQDVQTAGENLLLIVNDILDLSKIESGGLSLELQPFNLKKSLRHVYDLLKVKVPHGVEFNLFLDAELPEIITGDQGRLNQIMVNLAGNALKFTNEGEVTISVKNKGETEYDYLIRFSVRDTGIGIPKEHLDSIFERFRQGQEGITRKFGGTGLGLSIVKELIELHNSKIQVKSREGIGSEFYFTAAYKKPINIKKTPKILPVNDLGRLKILLLEDNRLNQKLAQNVIEGFGFEIDTAENGDEGIKLLSKNHYDLVLMDLEMPVLDGYQTTRYIRGELKNEIPIIAMTAHSLAGEQHRCLNAGMDGYVPKPFKQHELLEAIKQALKKEKRPFIPSKADLSAIEQTDLVKPGWKKEVTSQFIEKAPLEIKQLQQAVYQKDFRLVLQTAEQLQVWLHLFLLKSLSTELYFIENQAHKKEFTAETANNLDILHCSIQEIIKELQKEKNSY</sequence>
<organism evidence="17 18">
    <name type="scientific">Flavobacterium quisquiliarum</name>
    <dbReference type="NCBI Taxonomy" id="1834436"/>
    <lineage>
        <taxon>Bacteria</taxon>
        <taxon>Pseudomonadati</taxon>
        <taxon>Bacteroidota</taxon>
        <taxon>Flavobacteriia</taxon>
        <taxon>Flavobacteriales</taxon>
        <taxon>Flavobacteriaceae</taxon>
        <taxon>Flavobacterium</taxon>
    </lineage>
</organism>
<feature type="domain" description="Histidine kinase" evidence="15">
    <location>
        <begin position="190"/>
        <end position="410"/>
    </location>
</feature>
<dbReference type="Gene3D" id="3.40.50.2300">
    <property type="match status" value="1"/>
</dbReference>
<dbReference type="RefSeq" id="WP_246611259.1">
    <property type="nucleotide sequence ID" value="NZ_JBHSCO010000001.1"/>
</dbReference>
<dbReference type="PANTHER" id="PTHR45339">
    <property type="entry name" value="HYBRID SIGNAL TRANSDUCTION HISTIDINE KINASE J"/>
    <property type="match status" value="1"/>
</dbReference>
<dbReference type="InterPro" id="IPR011006">
    <property type="entry name" value="CheY-like_superfamily"/>
</dbReference>